<organism evidence="2 3">
    <name type="scientific">Ophiophagus hannah</name>
    <name type="common">King cobra</name>
    <name type="synonym">Naja hannah</name>
    <dbReference type="NCBI Taxonomy" id="8665"/>
    <lineage>
        <taxon>Eukaryota</taxon>
        <taxon>Metazoa</taxon>
        <taxon>Chordata</taxon>
        <taxon>Craniata</taxon>
        <taxon>Vertebrata</taxon>
        <taxon>Euteleostomi</taxon>
        <taxon>Lepidosauria</taxon>
        <taxon>Squamata</taxon>
        <taxon>Bifurcata</taxon>
        <taxon>Unidentata</taxon>
        <taxon>Episquamata</taxon>
        <taxon>Toxicofera</taxon>
        <taxon>Serpentes</taxon>
        <taxon>Colubroidea</taxon>
        <taxon>Elapidae</taxon>
        <taxon>Elapinae</taxon>
        <taxon>Ophiophagus</taxon>
    </lineage>
</organism>
<sequence>MDRRAPLWFGCAWSQGNHEPQRDCPVDPLSLECLQDQGDQESLSDLPKNNDKSTDIGKRELFSQFPGRQSKRSPQDDHESNLLKNKRVILLSRRDPYLTLKPRLPLGSTVTLGSFSNLSW</sequence>
<evidence type="ECO:0000313" key="2">
    <source>
        <dbReference type="EMBL" id="ETE72903.1"/>
    </source>
</evidence>
<evidence type="ECO:0000256" key="1">
    <source>
        <dbReference type="SAM" id="MobiDB-lite"/>
    </source>
</evidence>
<dbReference type="AlphaFoldDB" id="V8PFX6"/>
<feature type="non-terminal residue" evidence="2">
    <location>
        <position position="1"/>
    </location>
</feature>
<gene>
    <name evidence="2" type="ORF">L345_01276</name>
</gene>
<keyword evidence="3" id="KW-1185">Reference proteome</keyword>
<dbReference type="Proteomes" id="UP000018936">
    <property type="component" value="Unassembled WGS sequence"/>
</dbReference>
<name>V8PFX6_OPHHA</name>
<comment type="caution">
    <text evidence="2">The sequence shown here is derived from an EMBL/GenBank/DDBJ whole genome shotgun (WGS) entry which is preliminary data.</text>
</comment>
<evidence type="ECO:0000313" key="3">
    <source>
        <dbReference type="Proteomes" id="UP000018936"/>
    </source>
</evidence>
<reference evidence="2 3" key="1">
    <citation type="journal article" date="2013" name="Proc. Natl. Acad. Sci. U.S.A.">
        <title>The king cobra genome reveals dynamic gene evolution and adaptation in the snake venom system.</title>
        <authorList>
            <person name="Vonk F.J."/>
            <person name="Casewell N.R."/>
            <person name="Henkel C.V."/>
            <person name="Heimberg A.M."/>
            <person name="Jansen H.J."/>
            <person name="McCleary R.J."/>
            <person name="Kerkkamp H.M."/>
            <person name="Vos R.A."/>
            <person name="Guerreiro I."/>
            <person name="Calvete J.J."/>
            <person name="Wuster W."/>
            <person name="Woods A.E."/>
            <person name="Logan J.M."/>
            <person name="Harrison R.A."/>
            <person name="Castoe T.A."/>
            <person name="de Koning A.P."/>
            <person name="Pollock D.D."/>
            <person name="Yandell M."/>
            <person name="Calderon D."/>
            <person name="Renjifo C."/>
            <person name="Currier R.B."/>
            <person name="Salgado D."/>
            <person name="Pla D."/>
            <person name="Sanz L."/>
            <person name="Hyder A.S."/>
            <person name="Ribeiro J.M."/>
            <person name="Arntzen J.W."/>
            <person name="van den Thillart G.E."/>
            <person name="Boetzer M."/>
            <person name="Pirovano W."/>
            <person name="Dirks R.P."/>
            <person name="Spaink H.P."/>
            <person name="Duboule D."/>
            <person name="McGlinn E."/>
            <person name="Kini R.M."/>
            <person name="Richardson M.K."/>
        </authorList>
    </citation>
    <scope>NUCLEOTIDE SEQUENCE</scope>
    <source>
        <tissue evidence="2">Blood</tissue>
    </source>
</reference>
<dbReference type="EMBL" id="AZIM01000162">
    <property type="protein sequence ID" value="ETE72903.1"/>
    <property type="molecule type" value="Genomic_DNA"/>
</dbReference>
<feature type="region of interest" description="Disordered" evidence="1">
    <location>
        <begin position="37"/>
        <end position="85"/>
    </location>
</feature>
<feature type="compositionally biased region" description="Basic and acidic residues" evidence="1">
    <location>
        <begin position="48"/>
        <end position="61"/>
    </location>
</feature>
<protein>
    <submittedName>
        <fullName evidence="2">Uncharacterized protein</fullName>
    </submittedName>
</protein>
<accession>V8PFX6</accession>
<proteinExistence type="predicted"/>